<dbReference type="Gene3D" id="3.40.50.1820">
    <property type="entry name" value="alpha/beta hydrolase"/>
    <property type="match status" value="1"/>
</dbReference>
<dbReference type="Pfam" id="PF08386">
    <property type="entry name" value="Abhydrolase_4"/>
    <property type="match status" value="1"/>
</dbReference>
<gene>
    <name evidence="2" type="ORF">SHKM778_14970</name>
</gene>
<evidence type="ECO:0000313" key="2">
    <source>
        <dbReference type="EMBL" id="BFO15109.1"/>
    </source>
</evidence>
<dbReference type="InterPro" id="IPR013595">
    <property type="entry name" value="Pept_S33_TAP-like_C"/>
</dbReference>
<organism evidence="2">
    <name type="scientific">Streptomyces haneummycinicus</name>
    <dbReference type="NCBI Taxonomy" id="3074435"/>
    <lineage>
        <taxon>Bacteria</taxon>
        <taxon>Bacillati</taxon>
        <taxon>Actinomycetota</taxon>
        <taxon>Actinomycetes</taxon>
        <taxon>Kitasatosporales</taxon>
        <taxon>Streptomycetaceae</taxon>
        <taxon>Streptomyces</taxon>
    </lineage>
</organism>
<reference evidence="2" key="2">
    <citation type="submission" date="2024-07" db="EMBL/GenBank/DDBJ databases">
        <title>Streptomyces haneummycinica sp. nov., a new antibiotic-producing actinobacterium isolated from marine sediment.</title>
        <authorList>
            <person name="Uemura M."/>
            <person name="Hamada M."/>
            <person name="Hirano S."/>
            <person name="Kobayashi K."/>
            <person name="Ohshiro T."/>
            <person name="Kobayashi T."/>
            <person name="Terahara T."/>
        </authorList>
    </citation>
    <scope>NUCLEOTIDE SEQUENCE</scope>
    <source>
        <strain evidence="2">KM77-8</strain>
    </source>
</reference>
<name>A0AAT9HCJ6_9ACTN</name>
<evidence type="ECO:0000259" key="1">
    <source>
        <dbReference type="Pfam" id="PF08386"/>
    </source>
</evidence>
<protein>
    <recommendedName>
        <fullName evidence="1">Peptidase S33 tripeptidyl aminopeptidase-like C-terminal domain-containing protein</fullName>
    </recommendedName>
</protein>
<sequence>MALSDSMNGRGENGGYSNLLAANIAINCADDKPRYTAEDVERLLPEFRDASELFGDYLAWGMVGCTDWAVPGAAEHPDVRAPGAAPILVIGNTGDPATPYEGARRMVQALGEGVGVELTYEGQGHGAYNSGNKCVQKAVNGYLLDGKVPEAGTVCS</sequence>
<dbReference type="InterPro" id="IPR029058">
    <property type="entry name" value="AB_hydrolase_fold"/>
</dbReference>
<dbReference type="AlphaFoldDB" id="A0AAT9HCJ6"/>
<reference evidence="2" key="1">
    <citation type="submission" date="2024-06" db="EMBL/GenBank/DDBJ databases">
        <authorList>
            <consortium name="consrtm"/>
            <person name="Uemura M."/>
            <person name="Terahara T."/>
        </authorList>
    </citation>
    <scope>NUCLEOTIDE SEQUENCE</scope>
    <source>
        <strain evidence="2">KM77-8</strain>
    </source>
</reference>
<dbReference type="SUPFAM" id="SSF53474">
    <property type="entry name" value="alpha/beta-Hydrolases"/>
    <property type="match status" value="1"/>
</dbReference>
<feature type="domain" description="Peptidase S33 tripeptidyl aminopeptidase-like C-terminal" evidence="1">
    <location>
        <begin position="52"/>
        <end position="155"/>
    </location>
</feature>
<dbReference type="EMBL" id="AP035768">
    <property type="protein sequence ID" value="BFO15109.1"/>
    <property type="molecule type" value="Genomic_DNA"/>
</dbReference>
<proteinExistence type="predicted"/>
<accession>A0AAT9HCJ6</accession>